<dbReference type="SUPFAM" id="SSF88713">
    <property type="entry name" value="Glycoside hydrolase/deacetylase"/>
    <property type="match status" value="1"/>
</dbReference>
<keyword evidence="2" id="KW-0812">Transmembrane</keyword>
<evidence type="ECO:0000313" key="3">
    <source>
        <dbReference type="EMBL" id="MFC5069810.1"/>
    </source>
</evidence>
<dbReference type="Proteomes" id="UP001595796">
    <property type="component" value="Unassembled WGS sequence"/>
</dbReference>
<dbReference type="EMBL" id="JBHSJF010000008">
    <property type="protein sequence ID" value="MFC5069810.1"/>
    <property type="molecule type" value="Genomic_DNA"/>
</dbReference>
<organism evidence="3 4">
    <name type="scientific">Flaviflagellibacter deserti</name>
    <dbReference type="NCBI Taxonomy" id="2267266"/>
    <lineage>
        <taxon>Bacteria</taxon>
        <taxon>Pseudomonadati</taxon>
        <taxon>Pseudomonadota</taxon>
        <taxon>Alphaproteobacteria</taxon>
        <taxon>Hyphomicrobiales</taxon>
        <taxon>Flaviflagellibacter</taxon>
    </lineage>
</organism>
<reference evidence="4" key="1">
    <citation type="journal article" date="2019" name="Int. J. Syst. Evol. Microbiol.">
        <title>The Global Catalogue of Microorganisms (GCM) 10K type strain sequencing project: providing services to taxonomists for standard genome sequencing and annotation.</title>
        <authorList>
            <consortium name="The Broad Institute Genomics Platform"/>
            <consortium name="The Broad Institute Genome Sequencing Center for Infectious Disease"/>
            <person name="Wu L."/>
            <person name="Ma J."/>
        </authorList>
    </citation>
    <scope>NUCLEOTIDE SEQUENCE [LARGE SCALE GENOMIC DNA]</scope>
    <source>
        <strain evidence="4">CGMCC 1.16444</strain>
    </source>
</reference>
<accession>A0ABV9Z4A6</accession>
<dbReference type="RefSeq" id="WP_114957866.1">
    <property type="nucleotide sequence ID" value="NZ_JBHSJF010000008.1"/>
</dbReference>
<dbReference type="Gene3D" id="3.20.20.370">
    <property type="entry name" value="Glycoside hydrolase/deacetylase"/>
    <property type="match status" value="1"/>
</dbReference>
<feature type="compositionally biased region" description="Polar residues" evidence="1">
    <location>
        <begin position="66"/>
        <end position="87"/>
    </location>
</feature>
<proteinExistence type="predicted"/>
<keyword evidence="2" id="KW-1133">Transmembrane helix</keyword>
<dbReference type="InterPro" id="IPR011330">
    <property type="entry name" value="Glyco_hydro/deAcase_b/a-brl"/>
</dbReference>
<evidence type="ECO:0000313" key="4">
    <source>
        <dbReference type="Proteomes" id="UP001595796"/>
    </source>
</evidence>
<dbReference type="InterPro" id="IPR006837">
    <property type="entry name" value="Divergent_DAC"/>
</dbReference>
<evidence type="ECO:0000256" key="1">
    <source>
        <dbReference type="SAM" id="MobiDB-lite"/>
    </source>
</evidence>
<name>A0ABV9Z4A6_9HYPH</name>
<keyword evidence="4" id="KW-1185">Reference proteome</keyword>
<dbReference type="PANTHER" id="PTHR30105:SF2">
    <property type="entry name" value="DIVERGENT POLYSACCHARIDE DEACETYLASE SUPERFAMILY"/>
    <property type="match status" value="1"/>
</dbReference>
<gene>
    <name evidence="3" type="ORF">ACFPFW_17485</name>
</gene>
<feature type="region of interest" description="Disordered" evidence="1">
    <location>
        <begin position="58"/>
        <end position="127"/>
    </location>
</feature>
<dbReference type="PANTHER" id="PTHR30105">
    <property type="entry name" value="UNCHARACTERIZED YIBQ-RELATED"/>
    <property type="match status" value="1"/>
</dbReference>
<evidence type="ECO:0000256" key="2">
    <source>
        <dbReference type="SAM" id="Phobius"/>
    </source>
</evidence>
<protein>
    <submittedName>
        <fullName evidence="3">Divergent polysaccharide deacetylase family protein</fullName>
    </submittedName>
</protein>
<dbReference type="CDD" id="cd10936">
    <property type="entry name" value="CE4_DAC2"/>
    <property type="match status" value="1"/>
</dbReference>
<feature type="transmembrane region" description="Helical" evidence="2">
    <location>
        <begin position="24"/>
        <end position="45"/>
    </location>
</feature>
<dbReference type="Pfam" id="PF04748">
    <property type="entry name" value="Polysacc_deac_2"/>
    <property type="match status" value="1"/>
</dbReference>
<sequence>MAADDDLNVPLGTSKRPKRRLPDVMPYLAGLIGIVLLVPVAWVAIVDDPLGGEPSAIAKIERQRTRPTTPTDGTQAAPQTQSASGANASGPAKAEPGEQAGKSGPLIIKVPSPNGSPKGPFSGVDPALSETVKQGALPKIGEDGRRPLDVYSSTSVAEAEDRRPKVALLIGGLGIADKTTEAVIEKLPGQITLGFTPYGADLQTWINKARAHGHEIMLQIPMEPFDYPNNDPGPQTLLTALPTDANIDRLKWVMSRFGGYFGVTNLMGAKFIGNEEALMPILTETARRGLAFLDTGVSPRSVVSKLATDSGASVARAEMVIDETPEAAMIDAALARLEDRARNEGSVIGVASALPVTLTSVERWAAGLNAKGISLVPVSAVVKLSNPS</sequence>
<keyword evidence="2" id="KW-0472">Membrane</keyword>
<comment type="caution">
    <text evidence="3">The sequence shown here is derived from an EMBL/GenBank/DDBJ whole genome shotgun (WGS) entry which is preliminary data.</text>
</comment>